<feature type="compositionally biased region" description="Basic residues" evidence="1">
    <location>
        <begin position="42"/>
        <end position="51"/>
    </location>
</feature>
<dbReference type="Proteomes" id="UP001595632">
    <property type="component" value="Unassembled WGS sequence"/>
</dbReference>
<reference evidence="4" key="1">
    <citation type="journal article" date="2019" name="Int. J. Syst. Evol. Microbiol.">
        <title>The Global Catalogue of Microorganisms (GCM) 10K type strain sequencing project: providing services to taxonomists for standard genome sequencing and annotation.</title>
        <authorList>
            <consortium name="The Broad Institute Genomics Platform"/>
            <consortium name="The Broad Institute Genome Sequencing Center for Infectious Disease"/>
            <person name="Wu L."/>
            <person name="Ma J."/>
        </authorList>
    </citation>
    <scope>NUCLEOTIDE SEQUENCE [LARGE SCALE GENOMIC DNA]</scope>
    <source>
        <strain evidence="4">KCTC 52366</strain>
    </source>
</reference>
<name>A0ABV7GTJ1_9RHOB</name>
<proteinExistence type="predicted"/>
<gene>
    <name evidence="3" type="ORF">ACFOGP_10325</name>
</gene>
<keyword evidence="4" id="KW-1185">Reference proteome</keyword>
<feature type="domain" description="DUF5681" evidence="2">
    <location>
        <begin position="28"/>
        <end position="112"/>
    </location>
</feature>
<protein>
    <submittedName>
        <fullName evidence="3">DUF5681 domain-containing protein</fullName>
    </submittedName>
</protein>
<dbReference type="Pfam" id="PF18932">
    <property type="entry name" value="DUF5681"/>
    <property type="match status" value="1"/>
</dbReference>
<evidence type="ECO:0000256" key="1">
    <source>
        <dbReference type="SAM" id="MobiDB-lite"/>
    </source>
</evidence>
<evidence type="ECO:0000313" key="4">
    <source>
        <dbReference type="Proteomes" id="UP001595632"/>
    </source>
</evidence>
<evidence type="ECO:0000259" key="2">
    <source>
        <dbReference type="Pfam" id="PF18932"/>
    </source>
</evidence>
<accession>A0ABV7GTJ1</accession>
<comment type="caution">
    <text evidence="3">The sequence shown here is derived from an EMBL/GenBank/DDBJ whole genome shotgun (WGS) entry which is preliminary data.</text>
</comment>
<evidence type="ECO:0000313" key="3">
    <source>
        <dbReference type="EMBL" id="MFC3143107.1"/>
    </source>
</evidence>
<dbReference type="InterPro" id="IPR043736">
    <property type="entry name" value="DUF5681"/>
</dbReference>
<organism evidence="3 4">
    <name type="scientific">Psychromarinibacter halotolerans</name>
    <dbReference type="NCBI Taxonomy" id="1775175"/>
    <lineage>
        <taxon>Bacteria</taxon>
        <taxon>Pseudomonadati</taxon>
        <taxon>Pseudomonadota</taxon>
        <taxon>Alphaproteobacteria</taxon>
        <taxon>Rhodobacterales</taxon>
        <taxon>Paracoccaceae</taxon>
        <taxon>Psychromarinibacter</taxon>
    </lineage>
</organism>
<sequence>MTRHKDDGAGRALQVRPSYDVGYGKPPKDTRFKPGQSGNPRGRPKGAKNKHASLSEERLQNIILEEAYRTITVRDGDRSVSVPMAQAVIRSLAVNAAKGQHRAQRLFSELLSAVESSRRDLQVRFFETAVEYKVEWERELARRQALGVTDLPPPLPHPDHVVVDVRSGSVRIVGPATREEKAIWDEVFREKEMLEDCIAQLRSANETATDPAEIQDNLKFIEMGERKLADLNRVWRG</sequence>
<dbReference type="EMBL" id="JBHRTB010000010">
    <property type="protein sequence ID" value="MFC3143107.1"/>
    <property type="molecule type" value="Genomic_DNA"/>
</dbReference>
<dbReference type="RefSeq" id="WP_275633085.1">
    <property type="nucleotide sequence ID" value="NZ_JARGYD010000004.1"/>
</dbReference>
<feature type="region of interest" description="Disordered" evidence="1">
    <location>
        <begin position="1"/>
        <end position="54"/>
    </location>
</feature>